<proteinExistence type="predicted"/>
<dbReference type="Proteomes" id="UP000494363">
    <property type="component" value="Unassembled WGS sequence"/>
</dbReference>
<dbReference type="EMBL" id="CADIKH010000234">
    <property type="protein sequence ID" value="CAB3775022.1"/>
    <property type="molecule type" value="Genomic_DNA"/>
</dbReference>
<gene>
    <name evidence="1" type="ORF">LMG29542_08404</name>
</gene>
<dbReference type="AlphaFoldDB" id="A0A6J5FBC5"/>
<reference evidence="1 2" key="1">
    <citation type="submission" date="2020-04" db="EMBL/GenBank/DDBJ databases">
        <authorList>
            <person name="De Canck E."/>
        </authorList>
    </citation>
    <scope>NUCLEOTIDE SEQUENCE [LARGE SCALE GENOMIC DNA]</scope>
    <source>
        <strain evidence="1 2">LMG 29542</strain>
    </source>
</reference>
<evidence type="ECO:0000313" key="1">
    <source>
        <dbReference type="EMBL" id="CAB3775022.1"/>
    </source>
</evidence>
<keyword evidence="2" id="KW-1185">Reference proteome</keyword>
<evidence type="ECO:0000313" key="2">
    <source>
        <dbReference type="Proteomes" id="UP000494363"/>
    </source>
</evidence>
<accession>A0A6J5FBC5</accession>
<name>A0A6J5FBC5_9BURK</name>
<protein>
    <submittedName>
        <fullName evidence="1">Uncharacterized protein</fullName>
    </submittedName>
</protein>
<sequence>MIAHVFGSQSQVQDLARKALVDRAYREQAREQRAPAVDVAVIADINKRALNIRYDRTFEQNGHSGSSGYITKDGFTAAQKIYVEKKYADEDWRRRVNDDNP</sequence>
<organism evidence="1 2">
    <name type="scientific">Paraburkholderia humisilvae</name>
    <dbReference type="NCBI Taxonomy" id="627669"/>
    <lineage>
        <taxon>Bacteria</taxon>
        <taxon>Pseudomonadati</taxon>
        <taxon>Pseudomonadota</taxon>
        <taxon>Betaproteobacteria</taxon>
        <taxon>Burkholderiales</taxon>
        <taxon>Burkholderiaceae</taxon>
        <taxon>Paraburkholderia</taxon>
    </lineage>
</organism>